<evidence type="ECO:0000313" key="2">
    <source>
        <dbReference type="Proteomes" id="UP001548832"/>
    </source>
</evidence>
<dbReference type="Proteomes" id="UP001548832">
    <property type="component" value="Unassembled WGS sequence"/>
</dbReference>
<gene>
    <name evidence="1" type="ORF">ABVQ20_01490</name>
</gene>
<sequence>MTLFPSFGIHINMQKNRSEGVFEGWLDANRLEWRPIPPGPSRTPDYVVTVAPGVEVIFELKQIETARDWKEDVVHGGEVGASIRERINRSKSQIKASSAEGRAAVLVVFNHYDPMQLSGTENHDFIAAMYGGYTLKLGAESRRITGRFLGDGKLFQSNKNTSFSALARLKQSGREAVPNVTIFENIHALNPLDYGALPRCFEVVRFESDTPKAPSAGDRASLP</sequence>
<evidence type="ECO:0000313" key="1">
    <source>
        <dbReference type="EMBL" id="MET2825643.1"/>
    </source>
</evidence>
<name>A0ABV2D853_9HYPH</name>
<proteinExistence type="predicted"/>
<keyword evidence="2" id="KW-1185">Reference proteome</keyword>
<accession>A0ABV2D853</accession>
<comment type="caution">
    <text evidence="1">The sequence shown here is derived from an EMBL/GenBank/DDBJ whole genome shotgun (WGS) entry which is preliminary data.</text>
</comment>
<protein>
    <submittedName>
        <fullName evidence="1">Uncharacterized protein</fullName>
    </submittedName>
</protein>
<dbReference type="EMBL" id="JBEWSZ010000001">
    <property type="protein sequence ID" value="MET2825643.1"/>
    <property type="molecule type" value="Genomic_DNA"/>
</dbReference>
<reference evidence="1 2" key="1">
    <citation type="submission" date="2024-06" db="EMBL/GenBank/DDBJ databases">
        <authorList>
            <person name="Kim D.-U."/>
        </authorList>
    </citation>
    <scope>NUCLEOTIDE SEQUENCE [LARGE SCALE GENOMIC DNA]</scope>
    <source>
        <strain evidence="1 2">KACC15460</strain>
    </source>
</reference>
<dbReference type="RefSeq" id="WP_354457729.1">
    <property type="nucleotide sequence ID" value="NZ_JBEWSZ010000001.1"/>
</dbReference>
<organism evidence="1 2">
    <name type="scientific">Mesorhizobium shangrilense</name>
    <dbReference type="NCBI Taxonomy" id="460060"/>
    <lineage>
        <taxon>Bacteria</taxon>
        <taxon>Pseudomonadati</taxon>
        <taxon>Pseudomonadota</taxon>
        <taxon>Alphaproteobacteria</taxon>
        <taxon>Hyphomicrobiales</taxon>
        <taxon>Phyllobacteriaceae</taxon>
        <taxon>Mesorhizobium</taxon>
    </lineage>
</organism>